<dbReference type="NCBIfam" id="NF002674">
    <property type="entry name" value="PRK02399.1-2"/>
    <property type="match status" value="1"/>
</dbReference>
<dbReference type="EMBL" id="MLCB01000133">
    <property type="protein sequence ID" value="OJI93750.1"/>
    <property type="molecule type" value="Genomic_DNA"/>
</dbReference>
<dbReference type="Proteomes" id="UP000184514">
    <property type="component" value="Unassembled WGS sequence"/>
</dbReference>
<dbReference type="PANTHER" id="PTHR31862:SF1">
    <property type="entry name" value="UPF0261 DOMAIN PROTEIN (AFU_ORTHOLOGUE AFUA_1G10120)"/>
    <property type="match status" value="1"/>
</dbReference>
<feature type="domain" description="UPF0261" evidence="1">
    <location>
        <begin position="3"/>
        <end position="178"/>
    </location>
</feature>
<feature type="domain" description="UPF0261" evidence="2">
    <location>
        <begin position="185"/>
        <end position="401"/>
    </location>
</feature>
<dbReference type="STRING" id="696762.PFRI_20510"/>
<sequence>MTKTILVIGTYDTKDEELHYICERIAAQGGKVLSMDVSVLGDPSTPTDVSKHQVAQAAGSSIQAAIDSGDENTAMQIMARGASVLTAQLYGAGKIDAMLALGGTMGTDLALDCAQALPLGVPKYVVSTVSFSPLIPADRLSPDIQMILWAGGLYGLNSICKSSLSQAAGAVLGAANAVEPPVSDRPVIGMMSLGSSCLRYMKYLRDPLQERGFEVAVFHATGMGGMAFEALARQGYFAAVMDFALPELSNLMVGSVVNAGADRLTNAGTQGIPQIVSPGCADLIDFAGWQDIPEAYSDRPFHAHNRLIKSSGLSPDERRALVRDIATRLKGAKGPVHVLMPTQGVEEWDKEGAPAYDPEGLAAMVDEMGKAIKAPAELTMIDCHINDEAFADAALAILDAWIADGTVKLDA</sequence>
<protein>
    <submittedName>
        <fullName evidence="3">Uncharacterized protein</fullName>
    </submittedName>
</protein>
<dbReference type="RefSeq" id="WP_072630613.1">
    <property type="nucleotide sequence ID" value="NZ_JABBAN010000237.1"/>
</dbReference>
<evidence type="ECO:0000313" key="4">
    <source>
        <dbReference type="Proteomes" id="UP000184514"/>
    </source>
</evidence>
<dbReference type="InterPro" id="IPR056778">
    <property type="entry name" value="UPF0261_C"/>
</dbReference>
<evidence type="ECO:0000313" key="3">
    <source>
        <dbReference type="EMBL" id="OJI93750.1"/>
    </source>
</evidence>
<accession>A0A1L9NWT9</accession>
<dbReference type="InterPro" id="IPR051353">
    <property type="entry name" value="Tobamovirus_resist_UPF0261"/>
</dbReference>
<evidence type="ECO:0000259" key="2">
    <source>
        <dbReference type="Pfam" id="PF23189"/>
    </source>
</evidence>
<reference evidence="3 4" key="1">
    <citation type="submission" date="2016-10" db="EMBL/GenBank/DDBJ databases">
        <title>Genome sequence of Planktotalea frisia SH6-1.</title>
        <authorList>
            <person name="Poehlein A."/>
            <person name="Bakenhus I."/>
            <person name="Voget S."/>
            <person name="Brinkhoff T."/>
            <person name="Simon M."/>
        </authorList>
    </citation>
    <scope>NUCLEOTIDE SEQUENCE [LARGE SCALE GENOMIC DNA]</scope>
    <source>
        <strain evidence="3 4">SH6-1</strain>
    </source>
</reference>
<dbReference type="InterPro" id="IPR044122">
    <property type="entry name" value="UPF0261_N"/>
</dbReference>
<dbReference type="InterPro" id="IPR008322">
    <property type="entry name" value="UPF0261"/>
</dbReference>
<dbReference type="Pfam" id="PF23189">
    <property type="entry name" value="UPF0261_C"/>
    <property type="match status" value="1"/>
</dbReference>
<keyword evidence="4" id="KW-1185">Reference proteome</keyword>
<dbReference type="OrthoDB" id="9776369at2"/>
<dbReference type="Pfam" id="PF06792">
    <property type="entry name" value="UPF0261"/>
    <property type="match status" value="1"/>
</dbReference>
<proteinExistence type="predicted"/>
<evidence type="ECO:0000259" key="1">
    <source>
        <dbReference type="Pfam" id="PF06792"/>
    </source>
</evidence>
<dbReference type="NCBIfam" id="NF002676">
    <property type="entry name" value="PRK02399.1-4"/>
    <property type="match status" value="1"/>
</dbReference>
<gene>
    <name evidence="3" type="ORF">PFRI_20510</name>
</gene>
<organism evidence="3 4">
    <name type="scientific">Planktotalea frisia</name>
    <dbReference type="NCBI Taxonomy" id="696762"/>
    <lineage>
        <taxon>Bacteria</taxon>
        <taxon>Pseudomonadati</taxon>
        <taxon>Pseudomonadota</taxon>
        <taxon>Alphaproteobacteria</taxon>
        <taxon>Rhodobacterales</taxon>
        <taxon>Paracoccaceae</taxon>
        <taxon>Planktotalea</taxon>
    </lineage>
</organism>
<dbReference type="CDD" id="cd15488">
    <property type="entry name" value="Tm-1-like"/>
    <property type="match status" value="1"/>
</dbReference>
<dbReference type="Gene3D" id="3.40.50.12020">
    <property type="entry name" value="Uncharacterised protein family UPF0261, NN domain"/>
    <property type="match status" value="1"/>
</dbReference>
<dbReference type="AlphaFoldDB" id="A0A1L9NWT9"/>
<comment type="caution">
    <text evidence="3">The sequence shown here is derived from an EMBL/GenBank/DDBJ whole genome shotgun (WGS) entry which is preliminary data.</text>
</comment>
<name>A0A1L9NWT9_9RHOB</name>
<dbReference type="PIRSF" id="PIRSF033271">
    <property type="entry name" value="UCP033271"/>
    <property type="match status" value="1"/>
</dbReference>
<dbReference type="Gene3D" id="3.40.50.12030">
    <property type="entry name" value="Uncharacterised protein family UPF0261, NC domain"/>
    <property type="match status" value="1"/>
</dbReference>
<dbReference type="PANTHER" id="PTHR31862">
    <property type="entry name" value="UPF0261 DOMAIN PROTEIN (AFU_ORTHOLOGUE AFUA_1G10120)"/>
    <property type="match status" value="1"/>
</dbReference>